<keyword evidence="2" id="KW-1185">Reference proteome</keyword>
<evidence type="ECO:0000313" key="1">
    <source>
        <dbReference type="EMBL" id="OAG08018.1"/>
    </source>
</evidence>
<dbReference type="EMBL" id="KV441550">
    <property type="protein sequence ID" value="OAG08018.1"/>
    <property type="molecule type" value="Genomic_DNA"/>
</dbReference>
<organism evidence="1 2">
    <name type="scientific">Paraphaeosphaeria sporulosa</name>
    <dbReference type="NCBI Taxonomy" id="1460663"/>
    <lineage>
        <taxon>Eukaryota</taxon>
        <taxon>Fungi</taxon>
        <taxon>Dikarya</taxon>
        <taxon>Ascomycota</taxon>
        <taxon>Pezizomycotina</taxon>
        <taxon>Dothideomycetes</taxon>
        <taxon>Pleosporomycetidae</taxon>
        <taxon>Pleosporales</taxon>
        <taxon>Massarineae</taxon>
        <taxon>Didymosphaeriaceae</taxon>
        <taxon>Paraphaeosphaeria</taxon>
    </lineage>
</organism>
<dbReference type="GeneID" id="28768166"/>
<sequence>MSDKTAVKCPVTADTAFEASLVSKGHLQLDLTVRSVEPFDAKAEPAEPAKTQWELSRGLARAGWTPTEITKNNMKMMELREMRVDVMDKLHKMHSQLVTFVLCSDFEIPPYRMYHSVRFACQDNTDSADLCPYCTEIKPPSEIKTAVAPQES</sequence>
<gene>
    <name evidence="1" type="ORF">CC84DRAFT_1256955</name>
</gene>
<dbReference type="RefSeq" id="XP_018038383.1">
    <property type="nucleotide sequence ID" value="XM_018184680.1"/>
</dbReference>
<name>A0A177CMB5_9PLEO</name>
<dbReference type="InParanoid" id="A0A177CMB5"/>
<dbReference type="AlphaFoldDB" id="A0A177CMB5"/>
<reference evidence="1 2" key="1">
    <citation type="submission" date="2016-05" db="EMBL/GenBank/DDBJ databases">
        <title>Comparative analysis of secretome profiles of manganese(II)-oxidizing ascomycete fungi.</title>
        <authorList>
            <consortium name="DOE Joint Genome Institute"/>
            <person name="Zeiner C.A."/>
            <person name="Purvine S.O."/>
            <person name="Zink E.M."/>
            <person name="Wu S."/>
            <person name="Pasa-Tolic L."/>
            <person name="Chaput D.L."/>
            <person name="Haridas S."/>
            <person name="Grigoriev I.V."/>
            <person name="Santelli C.M."/>
            <person name="Hansel C.M."/>
        </authorList>
    </citation>
    <scope>NUCLEOTIDE SEQUENCE [LARGE SCALE GENOMIC DNA]</scope>
    <source>
        <strain evidence="1 2">AP3s5-JAC2a</strain>
    </source>
</reference>
<dbReference type="Proteomes" id="UP000077069">
    <property type="component" value="Unassembled WGS sequence"/>
</dbReference>
<protein>
    <submittedName>
        <fullName evidence="1">Uncharacterized protein</fullName>
    </submittedName>
</protein>
<accession>A0A177CMB5</accession>
<proteinExistence type="predicted"/>
<evidence type="ECO:0000313" key="2">
    <source>
        <dbReference type="Proteomes" id="UP000077069"/>
    </source>
</evidence>